<protein>
    <submittedName>
        <fullName evidence="2">Uncharacterized protein</fullName>
    </submittedName>
</protein>
<reference evidence="2" key="1">
    <citation type="submission" date="2018-02" db="EMBL/GenBank/DDBJ databases">
        <authorList>
            <person name="Cohen D.B."/>
            <person name="Kent A.D."/>
        </authorList>
    </citation>
    <scope>NUCLEOTIDE SEQUENCE</scope>
</reference>
<organism evidence="2">
    <name type="scientific">Fagus sylvatica</name>
    <name type="common">Beechnut</name>
    <dbReference type="NCBI Taxonomy" id="28930"/>
    <lineage>
        <taxon>Eukaryota</taxon>
        <taxon>Viridiplantae</taxon>
        <taxon>Streptophyta</taxon>
        <taxon>Embryophyta</taxon>
        <taxon>Tracheophyta</taxon>
        <taxon>Spermatophyta</taxon>
        <taxon>Magnoliopsida</taxon>
        <taxon>eudicotyledons</taxon>
        <taxon>Gunneridae</taxon>
        <taxon>Pentapetalae</taxon>
        <taxon>rosids</taxon>
        <taxon>fabids</taxon>
        <taxon>Fagales</taxon>
        <taxon>Fagaceae</taxon>
        <taxon>Fagus</taxon>
    </lineage>
</organism>
<gene>
    <name evidence="2" type="ORF">FSB_LOCUS39212</name>
</gene>
<dbReference type="AlphaFoldDB" id="A0A2N9HI23"/>
<sequence length="55" mass="6064">MGKKTERGVVRRIRRSAPLPPTPGPSRAIRQFDDDQRQTDAATLSQPPTSPPLPD</sequence>
<feature type="region of interest" description="Disordered" evidence="1">
    <location>
        <begin position="1"/>
        <end position="55"/>
    </location>
</feature>
<dbReference type="EMBL" id="OIVN01003447">
    <property type="protein sequence ID" value="SPD11330.1"/>
    <property type="molecule type" value="Genomic_DNA"/>
</dbReference>
<accession>A0A2N9HI23</accession>
<evidence type="ECO:0000256" key="1">
    <source>
        <dbReference type="SAM" id="MobiDB-lite"/>
    </source>
</evidence>
<name>A0A2N9HI23_FAGSY</name>
<evidence type="ECO:0000313" key="2">
    <source>
        <dbReference type="EMBL" id="SPD11330.1"/>
    </source>
</evidence>
<proteinExistence type="predicted"/>